<dbReference type="Gene3D" id="1.10.8.350">
    <property type="entry name" value="Bacterial muramidase"/>
    <property type="match status" value="1"/>
</dbReference>
<dbReference type="HOGENOM" id="CLU_034941_1_1_11"/>
<accession>A0A0F6TA61</accession>
<dbReference type="Proteomes" id="UP000033566">
    <property type="component" value="Chromosome"/>
</dbReference>
<protein>
    <submittedName>
        <fullName evidence="1">Transglycosylase SLT domain</fullName>
    </submittedName>
</protein>
<dbReference type="KEGG" id="ccj:UL81_04210"/>
<reference evidence="1 2" key="1">
    <citation type="journal article" date="2015" name="Genome Announc.">
        <title>Complete Genome Sequence of Corynebacterium camporealensis DSM 44610, Isolated from the Milk of a Manchega Sheep with Subclinical Mastitis.</title>
        <authorList>
            <person name="Ruckert C."/>
            <person name="Albersmeier A."/>
            <person name="Winkler A."/>
            <person name="Tauch A."/>
        </authorList>
    </citation>
    <scope>NUCLEOTIDE SEQUENCE [LARGE SCALE GENOMIC DNA]</scope>
    <source>
        <strain evidence="1 2">DSM 44610</strain>
    </source>
</reference>
<dbReference type="InterPro" id="IPR031304">
    <property type="entry name" value="SLT_2"/>
</dbReference>
<dbReference type="Gene3D" id="1.10.530.10">
    <property type="match status" value="1"/>
</dbReference>
<keyword evidence="2" id="KW-1185">Reference proteome</keyword>
<name>A0A0F6TA61_9CORY</name>
<evidence type="ECO:0000313" key="2">
    <source>
        <dbReference type="Proteomes" id="UP000033566"/>
    </source>
</evidence>
<dbReference type="RefSeq" id="WP_035105800.1">
    <property type="nucleotide sequence ID" value="NZ_CP011311.1"/>
</dbReference>
<dbReference type="EMBL" id="CP011311">
    <property type="protein sequence ID" value="AKE38816.1"/>
    <property type="molecule type" value="Genomic_DNA"/>
</dbReference>
<dbReference type="PANTHER" id="PTHR30163:SF8">
    <property type="entry name" value="LYTIC MUREIN TRANSGLYCOSYLASE"/>
    <property type="match status" value="1"/>
</dbReference>
<dbReference type="InterPro" id="IPR043426">
    <property type="entry name" value="MltB-like"/>
</dbReference>
<proteinExistence type="predicted"/>
<dbReference type="PATRIC" id="fig|161896.4.peg.827"/>
<dbReference type="PANTHER" id="PTHR30163">
    <property type="entry name" value="MEMBRANE-BOUND LYTIC MUREIN TRANSGLYCOSYLASE B"/>
    <property type="match status" value="1"/>
</dbReference>
<organism evidence="1 2">
    <name type="scientific">Corynebacterium camporealensis</name>
    <dbReference type="NCBI Taxonomy" id="161896"/>
    <lineage>
        <taxon>Bacteria</taxon>
        <taxon>Bacillati</taxon>
        <taxon>Actinomycetota</taxon>
        <taxon>Actinomycetes</taxon>
        <taxon>Mycobacteriales</taxon>
        <taxon>Corynebacteriaceae</taxon>
        <taxon>Corynebacterium</taxon>
    </lineage>
</organism>
<dbReference type="CDD" id="cd13399">
    <property type="entry name" value="Slt35-like"/>
    <property type="match status" value="1"/>
</dbReference>
<sequence length="261" mass="28178">MTQTQRSRGGCGCAGALVIVVIASLLIWSLSFLGDITARRDLGPVPDNVPPQAGQEVAHIDVHAPGRTADKLTYWSQDLSEQTRIPGQALRAYANAELIARDAWPECNLRWNTLAGLGWVETQHGTYNGNRLRPSKLNDAGYPEPAIVGIPLDGTNSTARIEDTDNGELDGDTEFDRAVGPMQFIPSSWQRYGRDANGDGRADPNQIDDAALSAAHLLCTNGGNLDEAQGWMRAIFSYNQSNQYVRDVADAANAYAVGQPA</sequence>
<dbReference type="GO" id="GO:0008933">
    <property type="term" value="F:peptidoglycan lytic transglycosylase activity"/>
    <property type="evidence" value="ECO:0007669"/>
    <property type="project" value="TreeGrafter"/>
</dbReference>
<dbReference type="Pfam" id="PF13406">
    <property type="entry name" value="SLT_2"/>
    <property type="match status" value="1"/>
</dbReference>
<dbReference type="SUPFAM" id="SSF53955">
    <property type="entry name" value="Lysozyme-like"/>
    <property type="match status" value="1"/>
</dbReference>
<dbReference type="STRING" id="161896.UL81_04210"/>
<dbReference type="AlphaFoldDB" id="A0A0F6TA61"/>
<dbReference type="InterPro" id="IPR023346">
    <property type="entry name" value="Lysozyme-like_dom_sf"/>
</dbReference>
<dbReference type="GO" id="GO:0009253">
    <property type="term" value="P:peptidoglycan catabolic process"/>
    <property type="evidence" value="ECO:0007669"/>
    <property type="project" value="TreeGrafter"/>
</dbReference>
<gene>
    <name evidence="1" type="ORF">UL81_04210</name>
</gene>
<evidence type="ECO:0000313" key="1">
    <source>
        <dbReference type="EMBL" id="AKE38816.1"/>
    </source>
</evidence>
<dbReference type="OrthoDB" id="9796191at2"/>